<keyword evidence="6 9" id="KW-1133">Transmembrane helix</keyword>
<evidence type="ECO:0000256" key="7">
    <source>
        <dbReference type="ARBA" id="ARBA00023136"/>
    </source>
</evidence>
<keyword evidence="8" id="KW-0924">Ammonia transport</keyword>
<evidence type="ECO:0000256" key="4">
    <source>
        <dbReference type="ARBA" id="ARBA00022475"/>
    </source>
</evidence>
<organism evidence="11">
    <name type="scientific">hydrocarbon metagenome</name>
    <dbReference type="NCBI Taxonomy" id="938273"/>
    <lineage>
        <taxon>unclassified sequences</taxon>
        <taxon>metagenomes</taxon>
        <taxon>ecological metagenomes</taxon>
    </lineage>
</organism>
<name>A0A0W8FUN8_9ZZZZ</name>
<comment type="caution">
    <text evidence="11">The sequence shown here is derived from an EMBL/GenBank/DDBJ whole genome shotgun (WGS) entry which is preliminary data.</text>
</comment>
<dbReference type="InterPro" id="IPR024041">
    <property type="entry name" value="NH4_transpt_AmtB-like_dom"/>
</dbReference>
<feature type="transmembrane region" description="Helical" evidence="9">
    <location>
        <begin position="160"/>
        <end position="184"/>
    </location>
</feature>
<dbReference type="Gene3D" id="1.10.3430.10">
    <property type="entry name" value="Ammonium transporter AmtB like domains"/>
    <property type="match status" value="1"/>
</dbReference>
<feature type="transmembrane region" description="Helical" evidence="9">
    <location>
        <begin position="127"/>
        <end position="148"/>
    </location>
</feature>
<dbReference type="AlphaFoldDB" id="A0A0W8FUN8"/>
<dbReference type="FunFam" id="1.10.3430.10:FF:000007">
    <property type="entry name" value="Ammonium transporter"/>
    <property type="match status" value="1"/>
</dbReference>
<reference evidence="11" key="1">
    <citation type="journal article" date="2015" name="Proc. Natl. Acad. Sci. U.S.A.">
        <title>Networks of energetic and metabolic interactions define dynamics in microbial communities.</title>
        <authorList>
            <person name="Embree M."/>
            <person name="Liu J.K."/>
            <person name="Al-Bassam M.M."/>
            <person name="Zengler K."/>
        </authorList>
    </citation>
    <scope>NUCLEOTIDE SEQUENCE</scope>
</reference>
<feature type="transmembrane region" description="Helical" evidence="9">
    <location>
        <begin position="6"/>
        <end position="28"/>
    </location>
</feature>
<evidence type="ECO:0000256" key="6">
    <source>
        <dbReference type="ARBA" id="ARBA00022989"/>
    </source>
</evidence>
<dbReference type="PROSITE" id="PS01219">
    <property type="entry name" value="AMMONIUM_TRANSP"/>
    <property type="match status" value="1"/>
</dbReference>
<dbReference type="PANTHER" id="PTHR43029:SF10">
    <property type="entry name" value="AMMONIUM TRANSPORTER MEP2"/>
    <property type="match status" value="1"/>
</dbReference>
<dbReference type="EMBL" id="LNQE01000841">
    <property type="protein sequence ID" value="KUG24621.1"/>
    <property type="molecule type" value="Genomic_DNA"/>
</dbReference>
<evidence type="ECO:0000256" key="5">
    <source>
        <dbReference type="ARBA" id="ARBA00022692"/>
    </source>
</evidence>
<dbReference type="NCBIfam" id="TIGR00836">
    <property type="entry name" value="amt"/>
    <property type="match status" value="1"/>
</dbReference>
<keyword evidence="3" id="KW-0813">Transport</keyword>
<feature type="domain" description="Ammonium transporter AmtB-like" evidence="10">
    <location>
        <begin position="7"/>
        <end position="406"/>
    </location>
</feature>
<gene>
    <name evidence="11" type="ORF">ASZ90_005575</name>
</gene>
<feature type="transmembrane region" description="Helical" evidence="9">
    <location>
        <begin position="256"/>
        <end position="273"/>
    </location>
</feature>
<feature type="transmembrane region" description="Helical" evidence="9">
    <location>
        <begin position="228"/>
        <end position="249"/>
    </location>
</feature>
<protein>
    <submittedName>
        <fullName evidence="11">Ammonium transporter</fullName>
    </submittedName>
</protein>
<evidence type="ECO:0000256" key="2">
    <source>
        <dbReference type="ARBA" id="ARBA00005887"/>
    </source>
</evidence>
<keyword evidence="7 9" id="KW-0472">Membrane</keyword>
<dbReference type="GO" id="GO:0008519">
    <property type="term" value="F:ammonium channel activity"/>
    <property type="evidence" value="ECO:0007669"/>
    <property type="project" value="InterPro"/>
</dbReference>
<sequence length="410" mass="43247">MNAGDTAWVLVASALVLLMTIPGLAFFYGGLVRRKNVLSILMQCFIIAAVISLQWALFGYSLSFGPDVHGIIGNLDWAGLKSVGASPNGAYAGTIPHSVFMIFQMMFAIITPALIIGAYAERVKFSAFLLFTVLWSTLVYDPLAHWVWGAGGWMKSMGALDFAGGMVVHVSSGVSALVLALLLGKRIGYNHRPIRPHNLPFTVLGAALLWVGWFGFNAGSALAADGNAANAFVTTHLATAAAAFTWAIVEWWHNSTPTILGAATGAVAGLVAITPACGFVNPMNAIFIGMIVAVVCYIAVAVIKGKFGYDDSLDAFGVHGVGGTVGTIVTGLFAEKAVNAAGADGLFFGNAHQLYVQLISLLATMAFAVVMTFIIYKIVDAIIGMRVEEKSEIVGLDLTQQSEAAYTVIE</sequence>
<dbReference type="InterPro" id="IPR001905">
    <property type="entry name" value="Ammonium_transpt"/>
</dbReference>
<comment type="similarity">
    <text evidence="2">Belongs to the ammonia transporter channel (TC 1.A.11.2) family.</text>
</comment>
<dbReference type="InterPro" id="IPR029020">
    <property type="entry name" value="Ammonium/urea_transptr"/>
</dbReference>
<keyword evidence="5 9" id="KW-0812">Transmembrane</keyword>
<evidence type="ECO:0000256" key="3">
    <source>
        <dbReference type="ARBA" id="ARBA00022448"/>
    </source>
</evidence>
<accession>A0A0W8FUN8</accession>
<feature type="transmembrane region" description="Helical" evidence="9">
    <location>
        <begin position="196"/>
        <end position="216"/>
    </location>
</feature>
<comment type="subcellular location">
    <subcellularLocation>
        <location evidence="1">Cell membrane</location>
        <topology evidence="1">Multi-pass membrane protein</topology>
    </subcellularLocation>
</comment>
<dbReference type="GO" id="GO:0005886">
    <property type="term" value="C:plasma membrane"/>
    <property type="evidence" value="ECO:0007669"/>
    <property type="project" value="UniProtKB-SubCell"/>
</dbReference>
<feature type="transmembrane region" description="Helical" evidence="9">
    <location>
        <begin position="285"/>
        <end position="303"/>
    </location>
</feature>
<feature type="transmembrane region" description="Helical" evidence="9">
    <location>
        <begin position="315"/>
        <end position="334"/>
    </location>
</feature>
<evidence type="ECO:0000256" key="9">
    <source>
        <dbReference type="SAM" id="Phobius"/>
    </source>
</evidence>
<evidence type="ECO:0000313" key="11">
    <source>
        <dbReference type="EMBL" id="KUG24621.1"/>
    </source>
</evidence>
<feature type="transmembrane region" description="Helical" evidence="9">
    <location>
        <begin position="99"/>
        <end position="120"/>
    </location>
</feature>
<evidence type="ECO:0000256" key="8">
    <source>
        <dbReference type="ARBA" id="ARBA00023177"/>
    </source>
</evidence>
<proteinExistence type="inferred from homology"/>
<feature type="transmembrane region" description="Helical" evidence="9">
    <location>
        <begin position="40"/>
        <end position="58"/>
    </location>
</feature>
<feature type="transmembrane region" description="Helical" evidence="9">
    <location>
        <begin position="354"/>
        <end position="376"/>
    </location>
</feature>
<evidence type="ECO:0000259" key="10">
    <source>
        <dbReference type="Pfam" id="PF00909"/>
    </source>
</evidence>
<dbReference type="SUPFAM" id="SSF111352">
    <property type="entry name" value="Ammonium transporter"/>
    <property type="match status" value="1"/>
</dbReference>
<keyword evidence="4" id="KW-1003">Cell membrane</keyword>
<dbReference type="Pfam" id="PF00909">
    <property type="entry name" value="Ammonium_transp"/>
    <property type="match status" value="1"/>
</dbReference>
<dbReference type="InterPro" id="IPR018047">
    <property type="entry name" value="Ammonium_transpt_CS"/>
</dbReference>
<dbReference type="PANTHER" id="PTHR43029">
    <property type="entry name" value="AMMONIUM TRANSPORTER MEP2"/>
    <property type="match status" value="1"/>
</dbReference>
<evidence type="ECO:0000256" key="1">
    <source>
        <dbReference type="ARBA" id="ARBA00004651"/>
    </source>
</evidence>